<organism evidence="1 2">
    <name type="scientific">Hymenobacter humi</name>
    <dbReference type="NCBI Taxonomy" id="1411620"/>
    <lineage>
        <taxon>Bacteria</taxon>
        <taxon>Pseudomonadati</taxon>
        <taxon>Bacteroidota</taxon>
        <taxon>Cytophagia</taxon>
        <taxon>Cytophagales</taxon>
        <taxon>Hymenobacteraceae</taxon>
        <taxon>Hymenobacter</taxon>
    </lineage>
</organism>
<name>A0ABW2U8D8_9BACT</name>
<proteinExistence type="predicted"/>
<gene>
    <name evidence="1" type="ORF">ACFQT0_20960</name>
</gene>
<keyword evidence="2" id="KW-1185">Reference proteome</keyword>
<dbReference type="RefSeq" id="WP_380205050.1">
    <property type="nucleotide sequence ID" value="NZ_JBHTEK010000001.1"/>
</dbReference>
<protein>
    <submittedName>
        <fullName evidence="1">DUF937 domain-containing protein</fullName>
    </submittedName>
</protein>
<evidence type="ECO:0000313" key="2">
    <source>
        <dbReference type="Proteomes" id="UP001596513"/>
    </source>
</evidence>
<dbReference type="EMBL" id="JBHTEK010000001">
    <property type="protein sequence ID" value="MFC7669555.1"/>
    <property type="molecule type" value="Genomic_DNA"/>
</dbReference>
<dbReference type="Pfam" id="PF06078">
    <property type="entry name" value="DUF937"/>
    <property type="match status" value="1"/>
</dbReference>
<accession>A0ABW2U8D8</accession>
<dbReference type="InterPro" id="IPR009282">
    <property type="entry name" value="DUF937"/>
</dbReference>
<comment type="caution">
    <text evidence="1">The sequence shown here is derived from an EMBL/GenBank/DDBJ whole genome shotgun (WGS) entry which is preliminary data.</text>
</comment>
<reference evidence="2" key="1">
    <citation type="journal article" date="2019" name="Int. J. Syst. Evol. Microbiol.">
        <title>The Global Catalogue of Microorganisms (GCM) 10K type strain sequencing project: providing services to taxonomists for standard genome sequencing and annotation.</title>
        <authorList>
            <consortium name="The Broad Institute Genomics Platform"/>
            <consortium name="The Broad Institute Genome Sequencing Center for Infectious Disease"/>
            <person name="Wu L."/>
            <person name="Ma J."/>
        </authorList>
    </citation>
    <scope>NUCLEOTIDE SEQUENCE [LARGE SCALE GENOMIC DNA]</scope>
    <source>
        <strain evidence="2">JCM 19635</strain>
    </source>
</reference>
<evidence type="ECO:0000313" key="1">
    <source>
        <dbReference type="EMBL" id="MFC7669555.1"/>
    </source>
</evidence>
<sequence length="124" mass="13572">MKNDLVEKVKSCFTSNVVAQLSAVVDEPEPSTRKALNKAVPLVLKGLLNRVERGFAPEVLLDLVQAADTAEVLKQLSKSPASNWSDPGTNLLLDLLGDTYRSTVNQAWRWPLAFGPRPAARSCR</sequence>
<dbReference type="Proteomes" id="UP001596513">
    <property type="component" value="Unassembled WGS sequence"/>
</dbReference>